<reference evidence="2" key="1">
    <citation type="submission" date="2025-08" db="UniProtKB">
        <authorList>
            <consortium name="RefSeq"/>
        </authorList>
    </citation>
    <scope>IDENTIFICATION</scope>
    <source>
        <tissue evidence="2">Leaves</tissue>
    </source>
</reference>
<keyword evidence="1" id="KW-1185">Reference proteome</keyword>
<evidence type="ECO:0000313" key="1">
    <source>
        <dbReference type="Proteomes" id="UP000235220"/>
    </source>
</evidence>
<dbReference type="Gramene" id="Jr13_30060_p1">
    <property type="protein sequence ID" value="cds.Jr13_30060_p1"/>
    <property type="gene ID" value="Jr13_30060"/>
</dbReference>
<dbReference type="Proteomes" id="UP000235220">
    <property type="component" value="Chromosome 13"/>
</dbReference>
<dbReference type="PANTHER" id="PTHR38525:SF1">
    <property type="entry name" value="OS03G0824500 PROTEIN"/>
    <property type="match status" value="1"/>
</dbReference>
<protein>
    <submittedName>
        <fullName evidence="2">Uncharacterized protein LOC108985071</fullName>
    </submittedName>
</protein>
<organism evidence="1 2">
    <name type="scientific">Juglans regia</name>
    <name type="common">English walnut</name>
    <dbReference type="NCBI Taxonomy" id="51240"/>
    <lineage>
        <taxon>Eukaryota</taxon>
        <taxon>Viridiplantae</taxon>
        <taxon>Streptophyta</taxon>
        <taxon>Embryophyta</taxon>
        <taxon>Tracheophyta</taxon>
        <taxon>Spermatophyta</taxon>
        <taxon>Magnoliopsida</taxon>
        <taxon>eudicotyledons</taxon>
        <taxon>Gunneridae</taxon>
        <taxon>Pentapetalae</taxon>
        <taxon>rosids</taxon>
        <taxon>fabids</taxon>
        <taxon>Fagales</taxon>
        <taxon>Juglandaceae</taxon>
        <taxon>Juglans</taxon>
    </lineage>
</organism>
<dbReference type="KEGG" id="jre:108985071"/>
<accession>A0A2I4E046</accession>
<proteinExistence type="predicted"/>
<dbReference type="AlphaFoldDB" id="A0A2I4E046"/>
<evidence type="ECO:0000313" key="2">
    <source>
        <dbReference type="RefSeq" id="XP_018812770.1"/>
    </source>
</evidence>
<gene>
    <name evidence="2" type="primary">LOC108985071</name>
</gene>
<sequence>MECHSPQMTSVLEENMAPSYELKENGVGPLVTGPTEVAYKGSLEVDTVSGDIVALLISLPPIVDWIMPKVNEIQQFMRISHGGCEDQFKELITAIEASHVLETKSSFKKSRELHRLFLGINYDAKGGSSSRGKSKGRAL</sequence>
<dbReference type="GeneID" id="108985071"/>
<name>A0A2I4E046_JUGRE</name>
<dbReference type="RefSeq" id="XP_018812770.1">
    <property type="nucleotide sequence ID" value="XM_018957225.2"/>
</dbReference>
<dbReference type="PANTHER" id="PTHR38525">
    <property type="entry name" value="OS03G0824500 PROTEIN"/>
    <property type="match status" value="1"/>
</dbReference>